<dbReference type="Proteomes" id="UP001164539">
    <property type="component" value="Chromosome 11"/>
</dbReference>
<gene>
    <name evidence="1" type="ORF">OWV82_019894</name>
</gene>
<comment type="caution">
    <text evidence="1">The sequence shown here is derived from an EMBL/GenBank/DDBJ whole genome shotgun (WGS) entry which is preliminary data.</text>
</comment>
<organism evidence="1 2">
    <name type="scientific">Melia azedarach</name>
    <name type="common">Chinaberry tree</name>
    <dbReference type="NCBI Taxonomy" id="155640"/>
    <lineage>
        <taxon>Eukaryota</taxon>
        <taxon>Viridiplantae</taxon>
        <taxon>Streptophyta</taxon>
        <taxon>Embryophyta</taxon>
        <taxon>Tracheophyta</taxon>
        <taxon>Spermatophyta</taxon>
        <taxon>Magnoliopsida</taxon>
        <taxon>eudicotyledons</taxon>
        <taxon>Gunneridae</taxon>
        <taxon>Pentapetalae</taxon>
        <taxon>rosids</taxon>
        <taxon>malvids</taxon>
        <taxon>Sapindales</taxon>
        <taxon>Meliaceae</taxon>
        <taxon>Melia</taxon>
    </lineage>
</organism>
<keyword evidence="2" id="KW-1185">Reference proteome</keyword>
<accession>A0ACC1X5J2</accession>
<sequence>MIVRKPSSHFLFKTRRRAITTCTLQVDPPANITSSSPSTSNSYDHKMFCLSLAEELIKRGSISSARQVIHRIIANSASISDAISAADLAILNGMDLGLGGYGALLRKLLESGESQLALSLYQDNIVALGIDPDPSILNSIIICLCKLGNVEDAIRHSDRLLSMNSLPIKPASDAILRELCAEERVLEAFDYFIKISDAGVALNCCSYNVLIDGLCFKGYLNEAMEVFDIMGKRKRLPPTLHQYKSLFYGFCKKRRIVEAELLSKEMESLGFYVDKTMYTSLINGYCRDKKMTMAMRVYFRMLKMGCEPDSYACNTLIHGFAKMGLFDKGWALYSQMTYWGLQPNVVTYHIMISNYCRKGKIDCALMLLNNMVSSKLVPSVHCYTVVIAALYKQNRLTEIDELYKNMLDNGVAPDHILSFILMKKCPKGRELQLALMLLQAFAKNGCGIDPLALSKSATRDFSQEIELLLGEIVKSNPNLANVAFGIYINALCKVGRAEEAFLCLDKMVSFGCRPLHFTCNCLIKCLCLEGLFEDAKSLIVLMQDSGMVADAETYLILVTEHCKWRNLDSAFDLLDQMEAEGPKPGVAIYDTIIGCLFREKKILEAQDVFKRMLEAGVDPDEVVYTTMINGYSQNGKAIEAGQLFEKMIENSIQPSSHSYTALISGLVKKGMMDKGCIYLSKMFGDGLVPNAVLYTSLISHFLRKGEFEFAFRLVDLMDRNQIEYDLITYIALVSGVCRHITVRKIFCDVNRGAERAREMLFQLLHQRTLAPREKDIRVSADSPEAIECFALKLVRKVKAIQFMPNLYLYNGIISGFCWAGRMHDAYDHFQMMQREGVRPNQVTFTILIHGHILAGEIDHAIGLFNQMNADGCVADGLAYNTLLRGLCQAGRLHDALSVLYTMRKRGYIPNKDSYENLLGGLCANCWSIPAFKIFEEMIAHGYLPYPYSYNWLLCILCKEKQFHEAYMVFDVMRKRGKLLQRGFCWKHLTSQEKFS</sequence>
<reference evidence="1 2" key="1">
    <citation type="journal article" date="2023" name="Science">
        <title>Complex scaffold remodeling in plant triterpene biosynthesis.</title>
        <authorList>
            <person name="De La Pena R."/>
            <person name="Hodgson H."/>
            <person name="Liu J.C."/>
            <person name="Stephenson M.J."/>
            <person name="Martin A.C."/>
            <person name="Owen C."/>
            <person name="Harkess A."/>
            <person name="Leebens-Mack J."/>
            <person name="Jimenez L.E."/>
            <person name="Osbourn A."/>
            <person name="Sattely E.S."/>
        </authorList>
    </citation>
    <scope>NUCLEOTIDE SEQUENCE [LARGE SCALE GENOMIC DNA]</scope>
    <source>
        <strain evidence="2">cv. JPN11</strain>
        <tissue evidence="1">Leaf</tissue>
    </source>
</reference>
<dbReference type="EMBL" id="CM051404">
    <property type="protein sequence ID" value="KAJ4706212.1"/>
    <property type="molecule type" value="Genomic_DNA"/>
</dbReference>
<proteinExistence type="predicted"/>
<evidence type="ECO:0000313" key="1">
    <source>
        <dbReference type="EMBL" id="KAJ4706212.1"/>
    </source>
</evidence>
<name>A0ACC1X5J2_MELAZ</name>
<protein>
    <submittedName>
        <fullName evidence="1">Pentatricopeptide repeat-containing protein</fullName>
    </submittedName>
</protein>
<evidence type="ECO:0000313" key="2">
    <source>
        <dbReference type="Proteomes" id="UP001164539"/>
    </source>
</evidence>